<dbReference type="GO" id="GO:0042834">
    <property type="term" value="F:peptidoglycan binding"/>
    <property type="evidence" value="ECO:0007669"/>
    <property type="project" value="InterPro"/>
</dbReference>
<organism evidence="3 4">
    <name type="scientific">Arenibacter troitsensis</name>
    <dbReference type="NCBI Taxonomy" id="188872"/>
    <lineage>
        <taxon>Bacteria</taxon>
        <taxon>Pseudomonadati</taxon>
        <taxon>Bacteroidota</taxon>
        <taxon>Flavobacteriia</taxon>
        <taxon>Flavobacteriales</taxon>
        <taxon>Flavobacteriaceae</taxon>
        <taxon>Arenibacter</taxon>
    </lineage>
</organism>
<dbReference type="InterPro" id="IPR019861">
    <property type="entry name" value="PorP/SprF_Bacteroidetes"/>
</dbReference>
<gene>
    <name evidence="3" type="ORF">SAMN03080602_01647</name>
</gene>
<keyword evidence="4" id="KW-1185">Reference proteome</keyword>
<name>A0A1X7JCX9_9FLAO</name>
<feature type="signal peptide" evidence="1">
    <location>
        <begin position="1"/>
        <end position="25"/>
    </location>
</feature>
<dbReference type="Gene3D" id="3.30.70.1070">
    <property type="entry name" value="Sporulation related repeat"/>
    <property type="match status" value="1"/>
</dbReference>
<dbReference type="SUPFAM" id="SSF110997">
    <property type="entry name" value="Sporulation related repeat"/>
    <property type="match status" value="1"/>
</dbReference>
<dbReference type="RefSeq" id="WP_085497949.1">
    <property type="nucleotide sequence ID" value="NZ_FXAO01000003.1"/>
</dbReference>
<accession>A0A1X7JCX9</accession>
<protein>
    <submittedName>
        <fullName evidence="3">Type IX secretion system membrane protein, PorP/SprF family</fullName>
    </submittedName>
</protein>
<dbReference type="STRING" id="188872.SAMN03080602_01647"/>
<feature type="chain" id="PRO_5013276431" evidence="1">
    <location>
        <begin position="26"/>
        <end position="655"/>
    </location>
</feature>
<dbReference type="PROSITE" id="PS51724">
    <property type="entry name" value="SPOR"/>
    <property type="match status" value="1"/>
</dbReference>
<evidence type="ECO:0000313" key="3">
    <source>
        <dbReference type="EMBL" id="SMG25536.1"/>
    </source>
</evidence>
<dbReference type="InterPro" id="IPR036680">
    <property type="entry name" value="SPOR-like_sf"/>
</dbReference>
<evidence type="ECO:0000256" key="1">
    <source>
        <dbReference type="SAM" id="SignalP"/>
    </source>
</evidence>
<evidence type="ECO:0000313" key="4">
    <source>
        <dbReference type="Proteomes" id="UP000193420"/>
    </source>
</evidence>
<dbReference type="OrthoDB" id="1393025at2"/>
<dbReference type="InterPro" id="IPR007730">
    <property type="entry name" value="SPOR-like_dom"/>
</dbReference>
<proteinExistence type="predicted"/>
<dbReference type="Pfam" id="PF11751">
    <property type="entry name" value="PorP_SprF"/>
    <property type="match status" value="1"/>
</dbReference>
<feature type="domain" description="SPOR" evidence="2">
    <location>
        <begin position="555"/>
        <end position="632"/>
    </location>
</feature>
<dbReference type="AlphaFoldDB" id="A0A1X7JCX9"/>
<sequence>MNCRGAIFKKVLLLILFCIVLCNDAVLCQEANSDFDSSTSYHNQLFYNRFLINPAFSLVRENKSYVNILHQNQYATFNDNNQNYFLGFGNKLNEHTALGLGIYANRAGVMQEFGINANYASSVQLGRNSNLSFGTNITYLNAGIDKNRIIASENDPEILDARKETRLALQPGVVLSIGQFDVGLYAQDLISYNQTTNSVITDFSDKTLKASLQYTHELDARRGLFTNGRIMPLLQVHRDDEDKFSIAGSVLLDLPDYGWIQSTLDDRYGLSVGLGFNLGKKMTLGYVFEKNFLKYGASLGWNHELSLAYTFKNDFGDTRRPIVNSTYRKPTSTKKKKSNPVVKNYEKEIKKLKAEIQRRDKNIKLNNSENSEVTDDYSVNKGPGNDMLRLGASNDDGDNGNGNSNCECQSTLAYQNHLLLKELLKNQYAKNDDSKDHIINLTVNTSNADKVDKNDGCQNTLAYENRLILDGLILRQDSLESANKREIEKRFNMLVGILKDEIKRSMKTDLRKLNSEQYETAVADVQEKTIYRINNAEKKDYAKLPIRMEQQSGIAGVKTGYYLIANVYKNKENVDSFINDLKHKGISAKQFFNKENGLYYVYLADYNKKNEAEMAYTTDLDGKYLSEKWIMKVNNNTATAENLYEDGDELMDRFE</sequence>
<evidence type="ECO:0000259" key="2">
    <source>
        <dbReference type="PROSITE" id="PS51724"/>
    </source>
</evidence>
<reference evidence="4" key="1">
    <citation type="submission" date="2017-04" db="EMBL/GenBank/DDBJ databases">
        <authorList>
            <person name="Varghese N."/>
            <person name="Submissions S."/>
        </authorList>
    </citation>
    <scope>NUCLEOTIDE SEQUENCE [LARGE SCALE GENOMIC DNA]</scope>
    <source>
        <strain evidence="4">DSM 19835</strain>
    </source>
</reference>
<dbReference type="Proteomes" id="UP000193420">
    <property type="component" value="Unassembled WGS sequence"/>
</dbReference>
<keyword evidence="1" id="KW-0732">Signal</keyword>
<dbReference type="EMBL" id="FXAO01000003">
    <property type="protein sequence ID" value="SMG25536.1"/>
    <property type="molecule type" value="Genomic_DNA"/>
</dbReference>
<dbReference type="Pfam" id="PF05036">
    <property type="entry name" value="SPOR"/>
    <property type="match status" value="1"/>
</dbReference>
<dbReference type="NCBIfam" id="TIGR03519">
    <property type="entry name" value="T9SS_PorP_fam"/>
    <property type="match status" value="1"/>
</dbReference>